<dbReference type="EMBL" id="MT143996">
    <property type="protein sequence ID" value="QJA45745.1"/>
    <property type="molecule type" value="Genomic_DNA"/>
</dbReference>
<gene>
    <name evidence="1" type="ORF">TM448A00274_0029</name>
    <name evidence="2" type="ORF">TM448B00451_0022</name>
</gene>
<accession>A0A6H1ZER1</accession>
<dbReference type="EMBL" id="MT144621">
    <property type="protein sequence ID" value="QJH95498.1"/>
    <property type="molecule type" value="Genomic_DNA"/>
</dbReference>
<organism evidence="1">
    <name type="scientific">viral metagenome</name>
    <dbReference type="NCBI Taxonomy" id="1070528"/>
    <lineage>
        <taxon>unclassified sequences</taxon>
        <taxon>metagenomes</taxon>
        <taxon>organismal metagenomes</taxon>
    </lineage>
</organism>
<evidence type="ECO:0000313" key="2">
    <source>
        <dbReference type="EMBL" id="QJH95498.1"/>
    </source>
</evidence>
<reference evidence="1" key="1">
    <citation type="submission" date="2020-03" db="EMBL/GenBank/DDBJ databases">
        <title>The deep terrestrial virosphere.</title>
        <authorList>
            <person name="Holmfeldt K."/>
            <person name="Nilsson E."/>
            <person name="Simone D."/>
            <person name="Lopez-Fernandez M."/>
            <person name="Wu X."/>
            <person name="de Brujin I."/>
            <person name="Lundin D."/>
            <person name="Andersson A."/>
            <person name="Bertilsson S."/>
            <person name="Dopson M."/>
        </authorList>
    </citation>
    <scope>NUCLEOTIDE SEQUENCE</scope>
    <source>
        <strain evidence="1">TM448A00274</strain>
        <strain evidence="2">TM448B00451</strain>
    </source>
</reference>
<sequence length="296" mass="30293">MSNKTIDDFSAVVTPATTDTVVVTQSAVTKKETLAQIDTLLSATSKTLTNKTLTSPVINTGVSGTAIDTDGTLAANSDTLLASQKAVKTYAQLKDTFLTSLAALGTAANKLLLSSGVDTAAELELTANTFPARSSAGGITAKAVTDFALSVLDDANAAAARTTLELAYASQAEMEAPASTTLVPSPITLKYHPGVAKCWCKFNSAGAVAASHNITDITDNGTGDWTINIGTDFSSVNWAYSLNCESIQAAGTLAENIQVVAGGQAAGTLRVTCMNTSAISTEIDATAMSFIGFGDQ</sequence>
<evidence type="ECO:0000313" key="1">
    <source>
        <dbReference type="EMBL" id="QJA45745.1"/>
    </source>
</evidence>
<proteinExistence type="predicted"/>
<protein>
    <submittedName>
        <fullName evidence="1">Putative tail protein</fullName>
    </submittedName>
</protein>
<dbReference type="AlphaFoldDB" id="A0A6H1ZER1"/>
<name>A0A6H1ZER1_9ZZZZ</name>